<dbReference type="Proteomes" id="UP000789920">
    <property type="component" value="Unassembled WGS sequence"/>
</dbReference>
<evidence type="ECO:0000313" key="1">
    <source>
        <dbReference type="EMBL" id="CAG8762512.1"/>
    </source>
</evidence>
<comment type="caution">
    <text evidence="1">The sequence shown here is derived from an EMBL/GenBank/DDBJ whole genome shotgun (WGS) entry which is preliminary data.</text>
</comment>
<gene>
    <name evidence="1" type="ORF">RPERSI_LOCUS15399</name>
</gene>
<feature type="non-terminal residue" evidence="1">
    <location>
        <position position="1"/>
    </location>
</feature>
<evidence type="ECO:0000313" key="2">
    <source>
        <dbReference type="Proteomes" id="UP000789920"/>
    </source>
</evidence>
<organism evidence="1 2">
    <name type="scientific">Racocetra persica</name>
    <dbReference type="NCBI Taxonomy" id="160502"/>
    <lineage>
        <taxon>Eukaryota</taxon>
        <taxon>Fungi</taxon>
        <taxon>Fungi incertae sedis</taxon>
        <taxon>Mucoromycota</taxon>
        <taxon>Glomeromycotina</taxon>
        <taxon>Glomeromycetes</taxon>
        <taxon>Diversisporales</taxon>
        <taxon>Gigasporaceae</taxon>
        <taxon>Racocetra</taxon>
    </lineage>
</organism>
<sequence length="124" mass="13776">GKIVVTISIQLQDIIDEDKDKQPYGQSIKKGNLLVELYDTSIGMDPEYLKHTWQSYSQSDMLMTKMQGGTGLGLSICKSIVEINGGEINVESQLGKGSKFWFTWNVELLSIASSLLNTTHLTSF</sequence>
<name>A0ACA9QQE5_9GLOM</name>
<protein>
    <submittedName>
        <fullName evidence="1">29800_t:CDS:1</fullName>
    </submittedName>
</protein>
<dbReference type="EMBL" id="CAJVQC010036932">
    <property type="protein sequence ID" value="CAG8762512.1"/>
    <property type="molecule type" value="Genomic_DNA"/>
</dbReference>
<proteinExistence type="predicted"/>
<keyword evidence="2" id="KW-1185">Reference proteome</keyword>
<reference evidence="1" key="1">
    <citation type="submission" date="2021-06" db="EMBL/GenBank/DDBJ databases">
        <authorList>
            <person name="Kallberg Y."/>
            <person name="Tangrot J."/>
            <person name="Rosling A."/>
        </authorList>
    </citation>
    <scope>NUCLEOTIDE SEQUENCE</scope>
    <source>
        <strain evidence="1">MA461A</strain>
    </source>
</reference>
<accession>A0ACA9QQE5</accession>